<name>Q89GQ3_BRADU</name>
<dbReference type="InterPro" id="IPR010129">
    <property type="entry name" value="T1SS_HlyD"/>
</dbReference>
<organism evidence="14 15">
    <name type="scientific">Bradyrhizobium diazoefficiens (strain JCM 10833 / BCRC 13528 / IAM 13628 / NBRC 14792 / USDA 110)</name>
    <dbReference type="NCBI Taxonomy" id="224911"/>
    <lineage>
        <taxon>Bacteria</taxon>
        <taxon>Pseudomonadati</taxon>
        <taxon>Pseudomonadota</taxon>
        <taxon>Alphaproteobacteria</taxon>
        <taxon>Hyphomicrobiales</taxon>
        <taxon>Nitrobacteraceae</taxon>
        <taxon>Bradyrhizobium</taxon>
    </lineage>
</organism>
<dbReference type="PhylomeDB" id="Q89GQ3"/>
<keyword evidence="6" id="KW-0812">Transmembrane</keyword>
<dbReference type="PANTHER" id="PTHR30386">
    <property type="entry name" value="MEMBRANE FUSION SUBUNIT OF EMRAB-TOLC MULTIDRUG EFFLUX PUMP"/>
    <property type="match status" value="1"/>
</dbReference>
<reference evidence="15" key="1">
    <citation type="journal article" date="2002" name="DNA Res.">
        <title>Complete genomic sequence of nitrogen-fixing symbiotic bacterium Bradyrhizobium japonicum USDA110.</title>
        <authorList>
            <person name="Kaneko T."/>
            <person name="Nakamura Y."/>
            <person name="Sato S."/>
            <person name="Minamisawa K."/>
            <person name="Uchiumi T."/>
            <person name="Sasamoto S."/>
            <person name="Watanabe A."/>
            <person name="Idesawa K."/>
            <person name="Iriguchi M."/>
            <person name="Kawashima K."/>
            <person name="Kohara M."/>
            <person name="Matsumoto M."/>
            <person name="Shimpo S."/>
            <person name="Tsuruoka H."/>
            <person name="Wada T."/>
            <person name="Yamada M."/>
            <person name="Tabata S."/>
        </authorList>
    </citation>
    <scope>NUCLEOTIDE SEQUENCE [LARGE SCALE GENOMIC DNA]</scope>
    <source>
        <strain evidence="15">JCM 10833 / BCRC 13528 / IAM 13628 / NBRC 14792 / USDA 110</strain>
    </source>
</reference>
<dbReference type="EnsemblBacteria" id="BAC51557">
    <property type="protein sequence ID" value="BAC51557"/>
    <property type="gene ID" value="BAC51557"/>
</dbReference>
<dbReference type="InterPro" id="IPR006144">
    <property type="entry name" value="Secretion_HlyD_CS"/>
</dbReference>
<dbReference type="NCBIfam" id="TIGR01843">
    <property type="entry name" value="type_I_hlyD"/>
    <property type="match status" value="1"/>
</dbReference>
<keyword evidence="3 9" id="KW-0813">Transport</keyword>
<dbReference type="AlphaFoldDB" id="Q89GQ3"/>
<dbReference type="GO" id="GO:0009306">
    <property type="term" value="P:protein secretion"/>
    <property type="evidence" value="ECO:0007669"/>
    <property type="project" value="InterPro"/>
</dbReference>
<dbReference type="Gene3D" id="2.40.50.100">
    <property type="match status" value="1"/>
</dbReference>
<protein>
    <recommendedName>
        <fullName evidence="9">Membrane fusion protein (MFP) family protein</fullName>
    </recommendedName>
</protein>
<dbReference type="PRINTS" id="PR01490">
    <property type="entry name" value="RTXTOXIND"/>
</dbReference>
<dbReference type="HOGENOM" id="CLU_023976_0_1_5"/>
<dbReference type="EMBL" id="BA000040">
    <property type="protein sequence ID" value="BAC51557.1"/>
    <property type="molecule type" value="Genomic_DNA"/>
</dbReference>
<evidence type="ECO:0000256" key="3">
    <source>
        <dbReference type="ARBA" id="ARBA00022448"/>
    </source>
</evidence>
<keyword evidence="4 9" id="KW-1003">Cell membrane</keyword>
<keyword evidence="7" id="KW-1133">Transmembrane helix</keyword>
<dbReference type="PATRIC" id="fig|224911.5.peg.6433"/>
<dbReference type="InterPro" id="IPR059040">
    <property type="entry name" value="HH_CyaD-like"/>
</dbReference>
<dbReference type="STRING" id="224911.AAV28_29025"/>
<dbReference type="Pfam" id="PF25988">
    <property type="entry name" value="HH_CyaD"/>
    <property type="match status" value="1"/>
</dbReference>
<accession>Q89GQ3</accession>
<evidence type="ECO:0000256" key="6">
    <source>
        <dbReference type="ARBA" id="ARBA00022692"/>
    </source>
</evidence>
<keyword evidence="5 9" id="KW-0997">Cell inner membrane</keyword>
<keyword evidence="15" id="KW-1185">Reference proteome</keyword>
<dbReference type="eggNOG" id="COG0845">
    <property type="taxonomic scope" value="Bacteria"/>
</dbReference>
<evidence type="ECO:0000256" key="11">
    <source>
        <dbReference type="SAM" id="MobiDB-lite"/>
    </source>
</evidence>
<keyword evidence="8" id="KW-0472">Membrane</keyword>
<feature type="domain" description="AprE-like beta-barrel" evidence="13">
    <location>
        <begin position="381"/>
        <end position="435"/>
    </location>
</feature>
<evidence type="ECO:0000256" key="8">
    <source>
        <dbReference type="ARBA" id="ARBA00023136"/>
    </source>
</evidence>
<evidence type="ECO:0000256" key="2">
    <source>
        <dbReference type="ARBA" id="ARBA00009477"/>
    </source>
</evidence>
<evidence type="ECO:0000256" key="9">
    <source>
        <dbReference type="RuleBase" id="RU365093"/>
    </source>
</evidence>
<gene>
    <name evidence="14" type="primary">hlyD</name>
</gene>
<dbReference type="Gene3D" id="2.40.30.170">
    <property type="match status" value="1"/>
</dbReference>
<feature type="region of interest" description="Disordered" evidence="11">
    <location>
        <begin position="429"/>
        <end position="452"/>
    </location>
</feature>
<dbReference type="PROSITE" id="PS00543">
    <property type="entry name" value="HLYD_FAMILY"/>
    <property type="match status" value="1"/>
</dbReference>
<keyword evidence="10" id="KW-0175">Coiled coil</keyword>
<dbReference type="PANTHER" id="PTHR30386:SF27">
    <property type="entry name" value="MEMBRANE FUSION PROTEIN (MFP) FAMILY PROTEIN"/>
    <property type="match status" value="1"/>
</dbReference>
<evidence type="ECO:0000259" key="12">
    <source>
        <dbReference type="Pfam" id="PF25988"/>
    </source>
</evidence>
<comment type="similarity">
    <text evidence="2 9">Belongs to the membrane fusion protein (MFP) (TC 8.A.1) family.</text>
</comment>
<feature type="domain" description="CyaD-like alpha-helical hairpin" evidence="12">
    <location>
        <begin position="151"/>
        <end position="342"/>
    </location>
</feature>
<dbReference type="InParanoid" id="Q89GQ3"/>
<comment type="subcellular location">
    <subcellularLocation>
        <location evidence="1 9">Cell inner membrane</location>
        <topology evidence="1 9">Single-pass membrane protein</topology>
    </subcellularLocation>
</comment>
<proteinExistence type="inferred from homology"/>
<evidence type="ECO:0000313" key="14">
    <source>
        <dbReference type="EMBL" id="BAC51557.1"/>
    </source>
</evidence>
<evidence type="ECO:0000256" key="7">
    <source>
        <dbReference type="ARBA" id="ARBA00022989"/>
    </source>
</evidence>
<evidence type="ECO:0000256" key="5">
    <source>
        <dbReference type="ARBA" id="ARBA00022519"/>
    </source>
</evidence>
<sequence>MRTGSSRSSMAASSRTAAMMNSFAPMGAMQISTICRPVSMTSANRNIVPFPRAEVRRREHEIAFLPAALEITESPPSPIGRAIGGSIIAVFCVALLWASLGSVDIVATATGKIVPGGRTKLIQPFETGVVRAIHVRDGQSVKAGDVLIELDPTMTEADQERQRSDLVAAELDVARLRAALTSDPLAAFRSPQGASVAEVEMHRQFLISQRAEQSAKLAEIERQQGQKEAERATTSASVAKLQATIPVLQERVDIRKGLVDKALASKVIYLSEYQELVGLQQDLVLQQSRLGEADAAIALLKETKERTAAEYRRATYDALAKAEQKAASAAQEVVKAERRTKLQHLTAPVDGVVQQLAVHTVGGVVTPAQALAIVVPSESQLEIEAMLSNRDIGFVHPGQKAEIKVDTFNFTRYGLLNGDVLSVSTDAITRDRQGGPNDRASGTAQGSSEPKGQELEYAARISLDRTHMQVEDKLVKLGPGMAVTVEIKTGARRIISYLLSPLARYKQESLRER</sequence>
<feature type="compositionally biased region" description="Polar residues" evidence="11">
    <location>
        <begin position="440"/>
        <end position="450"/>
    </location>
</feature>
<dbReference type="OrthoDB" id="9810980at2"/>
<evidence type="ECO:0000256" key="10">
    <source>
        <dbReference type="SAM" id="Coils"/>
    </source>
</evidence>
<dbReference type="InterPro" id="IPR050739">
    <property type="entry name" value="MFP"/>
</dbReference>
<dbReference type="KEGG" id="bja:bll6292"/>
<dbReference type="Proteomes" id="UP000002526">
    <property type="component" value="Chromosome"/>
</dbReference>
<dbReference type="InterPro" id="IPR058982">
    <property type="entry name" value="Beta-barrel_AprE"/>
</dbReference>
<dbReference type="Pfam" id="PF26002">
    <property type="entry name" value="Beta-barrel_AprE"/>
    <property type="match status" value="1"/>
</dbReference>
<evidence type="ECO:0000259" key="13">
    <source>
        <dbReference type="Pfam" id="PF26002"/>
    </source>
</evidence>
<evidence type="ECO:0000313" key="15">
    <source>
        <dbReference type="Proteomes" id="UP000002526"/>
    </source>
</evidence>
<dbReference type="GO" id="GO:0005886">
    <property type="term" value="C:plasma membrane"/>
    <property type="evidence" value="ECO:0007669"/>
    <property type="project" value="UniProtKB-SubCell"/>
</dbReference>
<evidence type="ECO:0000256" key="1">
    <source>
        <dbReference type="ARBA" id="ARBA00004377"/>
    </source>
</evidence>
<evidence type="ECO:0000256" key="4">
    <source>
        <dbReference type="ARBA" id="ARBA00022475"/>
    </source>
</evidence>
<feature type="coiled-coil region" evidence="10">
    <location>
        <begin position="203"/>
        <end position="230"/>
    </location>
</feature>
<dbReference type="SUPFAM" id="SSF111369">
    <property type="entry name" value="HlyD-like secretion proteins"/>
    <property type="match status" value="1"/>
</dbReference>